<dbReference type="AlphaFoldDB" id="A0A7F5R2U0"/>
<dbReference type="GO" id="GO:0000719">
    <property type="term" value="P:photoreactive repair"/>
    <property type="evidence" value="ECO:0007669"/>
    <property type="project" value="TreeGrafter"/>
</dbReference>
<dbReference type="PANTHER" id="PTHR10211:SF0">
    <property type="entry name" value="DEOXYRIBODIPYRIMIDINE PHOTO-LYASE"/>
    <property type="match status" value="1"/>
</dbReference>
<evidence type="ECO:0000313" key="2">
    <source>
        <dbReference type="Proteomes" id="UP000192223"/>
    </source>
</evidence>
<dbReference type="Pfam" id="PF00875">
    <property type="entry name" value="DNA_photolyase"/>
    <property type="match status" value="1"/>
</dbReference>
<proteinExistence type="predicted"/>
<evidence type="ECO:0000313" key="3">
    <source>
        <dbReference type="RefSeq" id="XP_025829379.1"/>
    </source>
</evidence>
<dbReference type="InterPro" id="IPR052219">
    <property type="entry name" value="Photolyase_Class-2"/>
</dbReference>
<protein>
    <submittedName>
        <fullName evidence="3">Deoxyribodipyrimidine photo-lyase isoform X2</fullName>
    </submittedName>
</protein>
<dbReference type="Gene3D" id="1.10.579.10">
    <property type="entry name" value="DNA Cyclobutane Dipyrimidine Photolyase, subunit A, domain 3"/>
    <property type="match status" value="1"/>
</dbReference>
<dbReference type="Proteomes" id="UP000192223">
    <property type="component" value="Unplaced"/>
</dbReference>
<accession>A0A7F5R2U0</accession>
<dbReference type="OrthoDB" id="496749at2759"/>
<dbReference type="InterPro" id="IPR014729">
    <property type="entry name" value="Rossmann-like_a/b/a_fold"/>
</dbReference>
<dbReference type="PANTHER" id="PTHR10211">
    <property type="entry name" value="DEOXYRIBODIPYRIMIDINE PHOTOLYASE"/>
    <property type="match status" value="1"/>
</dbReference>
<keyword evidence="2" id="KW-1185">Reference proteome</keyword>
<dbReference type="SUPFAM" id="SSF52425">
    <property type="entry name" value="Cryptochrome/photolyase, N-terminal domain"/>
    <property type="match status" value="1"/>
</dbReference>
<organism evidence="2 3">
    <name type="scientific">Agrilus planipennis</name>
    <name type="common">Emerald ash borer</name>
    <name type="synonym">Agrilus marcopoli</name>
    <dbReference type="NCBI Taxonomy" id="224129"/>
    <lineage>
        <taxon>Eukaryota</taxon>
        <taxon>Metazoa</taxon>
        <taxon>Ecdysozoa</taxon>
        <taxon>Arthropoda</taxon>
        <taxon>Hexapoda</taxon>
        <taxon>Insecta</taxon>
        <taxon>Pterygota</taxon>
        <taxon>Neoptera</taxon>
        <taxon>Endopterygota</taxon>
        <taxon>Coleoptera</taxon>
        <taxon>Polyphaga</taxon>
        <taxon>Elateriformia</taxon>
        <taxon>Buprestoidea</taxon>
        <taxon>Buprestidae</taxon>
        <taxon>Agrilinae</taxon>
        <taxon>Agrilus</taxon>
    </lineage>
</organism>
<dbReference type="FunFam" id="1.25.40.80:FF:000004">
    <property type="entry name" value="Deoxyribodipyrimidine photolyase"/>
    <property type="match status" value="1"/>
</dbReference>
<dbReference type="SUPFAM" id="SSF48173">
    <property type="entry name" value="Cryptochrome/photolyase FAD-binding domain"/>
    <property type="match status" value="1"/>
</dbReference>
<feature type="domain" description="Photolyase/cryptochrome alpha/beta" evidence="1">
    <location>
        <begin position="61"/>
        <end position="194"/>
    </location>
</feature>
<sequence>MASITPRVGSKVDWTKFTKENFISAIKESRSKEGERVEDFKFNKNRIRILSDCKEVKESSDGILYWMCRDCRVQDNWAMLFAQRLARKNKIPLFVCYFTKNGSELVPTRRHNNFLINGLKEVAEECSRLNIKFHLINGDPCKSLVDIVIRNNIGSVICELNPLRKPKKWQQTVKGMLPNDVSLVQVDAHNIVPVWITSSKQELAARTIRPKINRNLEEYLTGFPMVSKHEYAGELNLNNMEYSFEDAIKSFESEKDVDLPEIKWAKPSGTTAGIEMLHLFLTTRLKNYATTSGDPSKDNLSRMSSWVNFGQLSAQRIALEVENFKNSYKESVERYLEELIVRRELSDNYCFYNENYDNIEGADKWARTTLDIHRKDKREYIYTKEQFAQAKTHDEIWNAAQVQVINEGRMHGYIRMYWCKKILEWTKSPEEAIEIGLHLNDTFALDGNNPNGFV</sequence>
<dbReference type="FunFam" id="3.40.50.620:FF:000110">
    <property type="entry name" value="Deoxyribodipyrimidine photolyase"/>
    <property type="match status" value="1"/>
</dbReference>
<gene>
    <name evidence="3" type="primary">LOC108733060</name>
</gene>
<dbReference type="GO" id="GO:0003904">
    <property type="term" value="F:deoxyribodipyrimidine photo-lyase activity"/>
    <property type="evidence" value="ECO:0007669"/>
    <property type="project" value="TreeGrafter"/>
</dbReference>
<dbReference type="InterPro" id="IPR036155">
    <property type="entry name" value="Crypto/Photolyase_N_sf"/>
</dbReference>
<dbReference type="RefSeq" id="XP_025829379.1">
    <property type="nucleotide sequence ID" value="XM_025973594.1"/>
</dbReference>
<dbReference type="Gene3D" id="1.25.40.80">
    <property type="match status" value="1"/>
</dbReference>
<reference evidence="3" key="1">
    <citation type="submission" date="2025-08" db="UniProtKB">
        <authorList>
            <consortium name="RefSeq"/>
        </authorList>
    </citation>
    <scope>IDENTIFICATION</scope>
    <source>
        <tissue evidence="3">Entire body</tissue>
    </source>
</reference>
<dbReference type="GeneID" id="108733060"/>
<dbReference type="Gene3D" id="3.40.50.620">
    <property type="entry name" value="HUPs"/>
    <property type="match status" value="1"/>
</dbReference>
<dbReference type="InterPro" id="IPR006050">
    <property type="entry name" value="DNA_photolyase_N"/>
</dbReference>
<dbReference type="PROSITE" id="PS51645">
    <property type="entry name" value="PHR_CRY_ALPHA_BETA"/>
    <property type="match status" value="1"/>
</dbReference>
<evidence type="ECO:0000259" key="1">
    <source>
        <dbReference type="PROSITE" id="PS51645"/>
    </source>
</evidence>
<name>A0A7F5R2U0_AGRPL</name>
<dbReference type="InterPro" id="IPR036134">
    <property type="entry name" value="Crypto/Photolyase_FAD-like_sf"/>
</dbReference>